<keyword evidence="2" id="KW-1185">Reference proteome</keyword>
<accession>A0A8J2KZ03</accession>
<evidence type="ECO:0000313" key="1">
    <source>
        <dbReference type="EMBL" id="CAG7825939.1"/>
    </source>
</evidence>
<comment type="caution">
    <text evidence="1">The sequence shown here is derived from an EMBL/GenBank/DDBJ whole genome shotgun (WGS) entry which is preliminary data.</text>
</comment>
<evidence type="ECO:0000313" key="2">
    <source>
        <dbReference type="Proteomes" id="UP000708208"/>
    </source>
</evidence>
<sequence>MKEILRQTQDYVSDGNGNYLRSQMCFNMEKKIRWVLQPATTTIWTSYFREHCHESRFVLPDGRKQQSNAGVTRYNTSTER</sequence>
<reference evidence="1" key="1">
    <citation type="submission" date="2021-06" db="EMBL/GenBank/DDBJ databases">
        <authorList>
            <person name="Hodson N. C."/>
            <person name="Mongue J. A."/>
            <person name="Jaron S. K."/>
        </authorList>
    </citation>
    <scope>NUCLEOTIDE SEQUENCE</scope>
</reference>
<organism evidence="1 2">
    <name type="scientific">Allacma fusca</name>
    <dbReference type="NCBI Taxonomy" id="39272"/>
    <lineage>
        <taxon>Eukaryota</taxon>
        <taxon>Metazoa</taxon>
        <taxon>Ecdysozoa</taxon>
        <taxon>Arthropoda</taxon>
        <taxon>Hexapoda</taxon>
        <taxon>Collembola</taxon>
        <taxon>Symphypleona</taxon>
        <taxon>Sminthuridae</taxon>
        <taxon>Allacma</taxon>
    </lineage>
</organism>
<dbReference type="Proteomes" id="UP000708208">
    <property type="component" value="Unassembled WGS sequence"/>
</dbReference>
<proteinExistence type="predicted"/>
<gene>
    <name evidence="1" type="ORF">AFUS01_LOCUS36018</name>
</gene>
<name>A0A8J2KZ03_9HEXA</name>
<dbReference type="EMBL" id="CAJVCH010537999">
    <property type="protein sequence ID" value="CAG7825939.1"/>
    <property type="molecule type" value="Genomic_DNA"/>
</dbReference>
<protein>
    <submittedName>
        <fullName evidence="1">Uncharacterized protein</fullName>
    </submittedName>
</protein>
<dbReference type="AlphaFoldDB" id="A0A8J2KZ03"/>